<sequence>MGDLAAHIERRATNAGLFRDAYARYCWTVDGLDGIRLAPFQILAGERTAWAMEQGHDWHMAMAERLAAADGSGLLKNTQWFQVDLESPDSVARVTQWWERSTAAGAEGMVVKPVGSVPDGKKAQPGIKCRGREYLRIIYGPDYTEPVHLDRLRGRSLGRKRSLAMREYALG</sequence>
<dbReference type="Gene3D" id="3.30.470.30">
    <property type="entry name" value="DNA ligase/mRNA capping enzyme"/>
    <property type="match status" value="1"/>
</dbReference>
<reference evidence="3" key="1">
    <citation type="journal article" date="2019" name="Int. J. Syst. Evol. Microbiol.">
        <title>The Global Catalogue of Microorganisms (GCM) 10K type strain sequencing project: providing services to taxonomists for standard genome sequencing and annotation.</title>
        <authorList>
            <consortium name="The Broad Institute Genomics Platform"/>
            <consortium name="The Broad Institute Genome Sequencing Center for Infectious Disease"/>
            <person name="Wu L."/>
            <person name="Ma J."/>
        </authorList>
    </citation>
    <scope>NUCLEOTIDE SEQUENCE [LARGE SCALE GENOMIC DNA]</scope>
    <source>
        <strain evidence="3">JCM 31696</strain>
    </source>
</reference>
<protein>
    <submittedName>
        <fullName evidence="2">Polynucleotide kinase-phosphatase</fullName>
    </submittedName>
</protein>
<feature type="non-terminal residue" evidence="2">
    <location>
        <position position="171"/>
    </location>
</feature>
<feature type="domain" description="Polynucleotide kinase-phosphatase ligase" evidence="1">
    <location>
        <begin position="3"/>
        <end position="171"/>
    </location>
</feature>
<dbReference type="Proteomes" id="UP001597083">
    <property type="component" value="Unassembled WGS sequence"/>
</dbReference>
<evidence type="ECO:0000313" key="2">
    <source>
        <dbReference type="EMBL" id="MFD0851528.1"/>
    </source>
</evidence>
<accession>A0ABW3CB56</accession>
<keyword evidence="2" id="KW-0418">Kinase</keyword>
<name>A0ABW3CB56_9ACTN</name>
<organism evidence="2 3">
    <name type="scientific">Actinomadura adrarensis</name>
    <dbReference type="NCBI Taxonomy" id="1819600"/>
    <lineage>
        <taxon>Bacteria</taxon>
        <taxon>Bacillati</taxon>
        <taxon>Actinomycetota</taxon>
        <taxon>Actinomycetes</taxon>
        <taxon>Streptosporangiales</taxon>
        <taxon>Thermomonosporaceae</taxon>
        <taxon>Actinomadura</taxon>
    </lineage>
</organism>
<dbReference type="GO" id="GO:0016301">
    <property type="term" value="F:kinase activity"/>
    <property type="evidence" value="ECO:0007669"/>
    <property type="project" value="UniProtKB-KW"/>
</dbReference>
<keyword evidence="2" id="KW-0808">Transferase</keyword>
<comment type="caution">
    <text evidence="2">The sequence shown here is derived from an EMBL/GenBank/DDBJ whole genome shotgun (WGS) entry which is preliminary data.</text>
</comment>
<evidence type="ECO:0000259" key="1">
    <source>
        <dbReference type="Pfam" id="PF16542"/>
    </source>
</evidence>
<keyword evidence="3" id="KW-1185">Reference proteome</keyword>
<dbReference type="EMBL" id="JBHTIR010000553">
    <property type="protein sequence ID" value="MFD0851528.1"/>
    <property type="molecule type" value="Genomic_DNA"/>
</dbReference>
<evidence type="ECO:0000313" key="3">
    <source>
        <dbReference type="Proteomes" id="UP001597083"/>
    </source>
</evidence>
<dbReference type="Pfam" id="PF16542">
    <property type="entry name" value="PNKP_ligase"/>
    <property type="match status" value="1"/>
</dbReference>
<dbReference type="InterPro" id="IPR032380">
    <property type="entry name" value="PNKP_ligase_dom"/>
</dbReference>
<proteinExistence type="predicted"/>
<gene>
    <name evidence="2" type="ORF">ACFQ07_04825</name>
</gene>